<protein>
    <recommendedName>
        <fullName evidence="2">DUF3168 domain-containing protein</fullName>
    </recommendedName>
</protein>
<dbReference type="InterPro" id="IPR053745">
    <property type="entry name" value="Viral_Tail_Comp_sf"/>
</dbReference>
<organism evidence="1">
    <name type="scientific">viral metagenome</name>
    <dbReference type="NCBI Taxonomy" id="1070528"/>
    <lineage>
        <taxon>unclassified sequences</taxon>
        <taxon>metagenomes</taxon>
        <taxon>organismal metagenomes</taxon>
    </lineage>
</organism>
<gene>
    <name evidence="1" type="ORF">MM415A00937_0008</name>
</gene>
<dbReference type="InterPro" id="IPR021508">
    <property type="entry name" value="Gp17-like"/>
</dbReference>
<dbReference type="Gene3D" id="3.30.2000.30">
    <property type="match status" value="1"/>
</dbReference>
<dbReference type="EMBL" id="MT142370">
    <property type="protein sequence ID" value="QJA79178.1"/>
    <property type="molecule type" value="Genomic_DNA"/>
</dbReference>
<evidence type="ECO:0000313" key="1">
    <source>
        <dbReference type="EMBL" id="QJA79178.1"/>
    </source>
</evidence>
<accession>A0A6M3KCA0</accession>
<sequence length="137" mass="14782">MSAASALQILIYDTLSADTALMAMLAGGVNDNMPATPSYPYISFGPSQEVEDDADCITGGEHYFQIDVWTQDGGSKLNAKVICGLVKAALHRAELELPDPYALSQISFDNSRVDDDPDDKIAHGIVNVMALIEEYQV</sequence>
<dbReference type="AlphaFoldDB" id="A0A6M3KCA0"/>
<evidence type="ECO:0008006" key="2">
    <source>
        <dbReference type="Google" id="ProtNLM"/>
    </source>
</evidence>
<reference evidence="1" key="1">
    <citation type="submission" date="2020-03" db="EMBL/GenBank/DDBJ databases">
        <title>The deep terrestrial virosphere.</title>
        <authorList>
            <person name="Holmfeldt K."/>
            <person name="Nilsson E."/>
            <person name="Simone D."/>
            <person name="Lopez-Fernandez M."/>
            <person name="Wu X."/>
            <person name="de Brujin I."/>
            <person name="Lundin D."/>
            <person name="Andersson A."/>
            <person name="Bertilsson S."/>
            <person name="Dopson M."/>
        </authorList>
    </citation>
    <scope>NUCLEOTIDE SEQUENCE</scope>
    <source>
        <strain evidence="1">MM415A00937</strain>
    </source>
</reference>
<proteinExistence type="predicted"/>
<name>A0A6M3KCA0_9ZZZZ</name>
<dbReference type="Pfam" id="PF11367">
    <property type="entry name" value="Tail_completion_gp17"/>
    <property type="match status" value="1"/>
</dbReference>